<gene>
    <name evidence="4" type="ORF">J8273_7401</name>
</gene>
<protein>
    <submittedName>
        <fullName evidence="4">Glycoside hydrolase, family 25</fullName>
    </submittedName>
</protein>
<evidence type="ECO:0000256" key="1">
    <source>
        <dbReference type="ARBA" id="ARBA00010646"/>
    </source>
</evidence>
<dbReference type="OrthoDB" id="2251794at2759"/>
<dbReference type="PROSITE" id="PS51904">
    <property type="entry name" value="GLYCOSYL_HYDROL_F25_2"/>
    <property type="match status" value="1"/>
</dbReference>
<evidence type="ECO:0000313" key="4">
    <source>
        <dbReference type="EMBL" id="KAG9391127.1"/>
    </source>
</evidence>
<keyword evidence="2 3" id="KW-0732">Signal</keyword>
<evidence type="ECO:0000256" key="3">
    <source>
        <dbReference type="SAM" id="SignalP"/>
    </source>
</evidence>
<evidence type="ECO:0000256" key="2">
    <source>
        <dbReference type="ARBA" id="ARBA00022729"/>
    </source>
</evidence>
<dbReference type="InterPro" id="IPR051595">
    <property type="entry name" value="GH25_Enzymes"/>
</dbReference>
<name>A0A8J6B1P7_9EUKA</name>
<feature type="chain" id="PRO_5035206489" evidence="3">
    <location>
        <begin position="18"/>
        <end position="216"/>
    </location>
</feature>
<dbReference type="SUPFAM" id="SSF51445">
    <property type="entry name" value="(Trans)glycosidases"/>
    <property type="match status" value="1"/>
</dbReference>
<keyword evidence="4" id="KW-0378">Hydrolase</keyword>
<dbReference type="PANTHER" id="PTHR23208:SF36">
    <property type="entry name" value="LYSOZYME-RELATED"/>
    <property type="match status" value="1"/>
</dbReference>
<evidence type="ECO:0000313" key="5">
    <source>
        <dbReference type="Proteomes" id="UP000717585"/>
    </source>
</evidence>
<dbReference type="InterPro" id="IPR002053">
    <property type="entry name" value="Glyco_hydro_25"/>
</dbReference>
<dbReference type="InterPro" id="IPR017853">
    <property type="entry name" value="GH"/>
</dbReference>
<dbReference type="Proteomes" id="UP000717585">
    <property type="component" value="Unassembled WGS sequence"/>
</dbReference>
<accession>A0A8J6B1P7</accession>
<dbReference type="Gene3D" id="3.20.20.80">
    <property type="entry name" value="Glycosidases"/>
    <property type="match status" value="1"/>
</dbReference>
<dbReference type="EMBL" id="JAHDYR010000062">
    <property type="protein sequence ID" value="KAG9391127.1"/>
    <property type="molecule type" value="Genomic_DNA"/>
</dbReference>
<proteinExistence type="inferred from homology"/>
<comment type="caution">
    <text evidence="4">The sequence shown here is derived from an EMBL/GenBank/DDBJ whole genome shotgun (WGS) entry which is preliminary data.</text>
</comment>
<dbReference type="GO" id="GO:0007165">
    <property type="term" value="P:signal transduction"/>
    <property type="evidence" value="ECO:0007669"/>
    <property type="project" value="TreeGrafter"/>
</dbReference>
<dbReference type="PANTHER" id="PTHR23208">
    <property type="entry name" value="LYSOZYME PROTEIN"/>
    <property type="match status" value="1"/>
</dbReference>
<dbReference type="GO" id="GO:0003796">
    <property type="term" value="F:lysozyme activity"/>
    <property type="evidence" value="ECO:0007669"/>
    <property type="project" value="InterPro"/>
</dbReference>
<dbReference type="AlphaFoldDB" id="A0A8J6B1P7"/>
<dbReference type="GO" id="GO:0009253">
    <property type="term" value="P:peptidoglycan catabolic process"/>
    <property type="evidence" value="ECO:0007669"/>
    <property type="project" value="InterPro"/>
</dbReference>
<organism evidence="4 5">
    <name type="scientific">Carpediemonas membranifera</name>
    <dbReference type="NCBI Taxonomy" id="201153"/>
    <lineage>
        <taxon>Eukaryota</taxon>
        <taxon>Metamonada</taxon>
        <taxon>Carpediemonas-like organisms</taxon>
        <taxon>Carpediemonas</taxon>
    </lineage>
</organism>
<comment type="similarity">
    <text evidence="1">Belongs to the glycosyl hydrolase 25 family.</text>
</comment>
<sequence length="216" mass="24411">MKLTFVVLLSLCVAALATKGFDFSVWQGTPSVADLECLKHNGYEFGIIQAQCSNGVYNSHVAQAFRNAKAAGIKYVDLYFFPSKSHDAASQVRNTVNHLKADGLHSSSTQMWIDIENTGLFFPSCSENVRFIREIVDNLRKEWPGKIGIYTSESQWSPITCNSKDFADMQLWWPRYDGVGTLTHNWRSFGGWSRPAIKQYHNTMSICGTQIDEDCY</sequence>
<feature type="signal peptide" evidence="3">
    <location>
        <begin position="1"/>
        <end position="17"/>
    </location>
</feature>
<dbReference type="GO" id="GO:0016998">
    <property type="term" value="P:cell wall macromolecule catabolic process"/>
    <property type="evidence" value="ECO:0007669"/>
    <property type="project" value="InterPro"/>
</dbReference>
<dbReference type="Pfam" id="PF01183">
    <property type="entry name" value="Glyco_hydro_25"/>
    <property type="match status" value="1"/>
</dbReference>
<reference evidence="4" key="1">
    <citation type="submission" date="2021-05" db="EMBL/GenBank/DDBJ databases">
        <title>A free-living protist that lacks canonical eukaryotic 1 DNA replication and segregation systems.</title>
        <authorList>
            <person name="Salas-Leiva D.E."/>
            <person name="Tromer E.C."/>
            <person name="Curtis B.A."/>
            <person name="Jerlstrom-Hultqvist J."/>
            <person name="Kolisko M."/>
            <person name="Yi Z."/>
            <person name="Salas-Leiva J.S."/>
            <person name="Gallot-Lavallee L."/>
            <person name="Kops G.J.P.L."/>
            <person name="Archibald J.M."/>
            <person name="Simpson A.G.B."/>
            <person name="Roger A.J."/>
        </authorList>
    </citation>
    <scope>NUCLEOTIDE SEQUENCE</scope>
    <source>
        <strain evidence="4">BICM</strain>
    </source>
</reference>
<keyword evidence="5" id="KW-1185">Reference proteome</keyword>